<dbReference type="Proteomes" id="UP001239111">
    <property type="component" value="Chromosome 2"/>
</dbReference>
<gene>
    <name evidence="1" type="ORF">QAD02_013390</name>
</gene>
<dbReference type="EMBL" id="CM056742">
    <property type="protein sequence ID" value="KAJ8677603.1"/>
    <property type="molecule type" value="Genomic_DNA"/>
</dbReference>
<evidence type="ECO:0000313" key="1">
    <source>
        <dbReference type="EMBL" id="KAJ8677603.1"/>
    </source>
</evidence>
<name>A0ACC2P2B0_9HYME</name>
<proteinExistence type="predicted"/>
<protein>
    <submittedName>
        <fullName evidence="1">Uncharacterized protein</fullName>
    </submittedName>
</protein>
<organism evidence="1 2">
    <name type="scientific">Eretmocerus hayati</name>
    <dbReference type="NCBI Taxonomy" id="131215"/>
    <lineage>
        <taxon>Eukaryota</taxon>
        <taxon>Metazoa</taxon>
        <taxon>Ecdysozoa</taxon>
        <taxon>Arthropoda</taxon>
        <taxon>Hexapoda</taxon>
        <taxon>Insecta</taxon>
        <taxon>Pterygota</taxon>
        <taxon>Neoptera</taxon>
        <taxon>Endopterygota</taxon>
        <taxon>Hymenoptera</taxon>
        <taxon>Apocrita</taxon>
        <taxon>Proctotrupomorpha</taxon>
        <taxon>Chalcidoidea</taxon>
        <taxon>Aphelinidae</taxon>
        <taxon>Aphelininae</taxon>
        <taxon>Eretmocerus</taxon>
    </lineage>
</organism>
<keyword evidence="2" id="KW-1185">Reference proteome</keyword>
<reference evidence="1" key="1">
    <citation type="submission" date="2023-04" db="EMBL/GenBank/DDBJ databases">
        <title>A chromosome-level genome assembly of the parasitoid wasp Eretmocerus hayati.</title>
        <authorList>
            <person name="Zhong Y."/>
            <person name="Liu S."/>
            <person name="Liu Y."/>
        </authorList>
    </citation>
    <scope>NUCLEOTIDE SEQUENCE</scope>
    <source>
        <strain evidence="1">ZJU_SS_LIU_2023</strain>
    </source>
</reference>
<sequence>MDNEGKISSCFEHVFSRISNKLSADEEKQLTTTIINLLDVSRKSVTEELDLKYEEHQITLGKIENGISQLRSMIINHQAYYDFTSNKQNTQQNALDAKLLEMKRTLAEYEQTSIQIREDMRKCRSDVVFNKSLCDEVAKLLADHAETSENKILLLEQKFDQCNLKIETLVAENINLR</sequence>
<comment type="caution">
    <text evidence="1">The sequence shown here is derived from an EMBL/GenBank/DDBJ whole genome shotgun (WGS) entry which is preliminary data.</text>
</comment>
<accession>A0ACC2P2B0</accession>
<evidence type="ECO:0000313" key="2">
    <source>
        <dbReference type="Proteomes" id="UP001239111"/>
    </source>
</evidence>